<feature type="compositionally biased region" description="Basic and acidic residues" evidence="1">
    <location>
        <begin position="25"/>
        <end position="41"/>
    </location>
</feature>
<sequence>MVSLSPPESQYVWNHGNDDVTEYEGNWHSEGRQGQHQPEHDHDYLGVDINFSTSAPGTDVDNSHIVTGLLTEQPSMNDLMSINHVVGDADIDQNGLLLRGSMPALPCYPGTKTRLVEGVRAASLSTNMTSLNIWALYHYYAPPQLFAAFGTLMGCAVLFMATISFYRWLVLRENKRLDSGEPSEIAKVVKGGVTDEWYSWAGDMRCTAQERP</sequence>
<feature type="transmembrane region" description="Helical" evidence="2">
    <location>
        <begin position="146"/>
        <end position="169"/>
    </location>
</feature>
<keyword evidence="2" id="KW-0812">Transmembrane</keyword>
<comment type="caution">
    <text evidence="3">The sequence shown here is derived from an EMBL/GenBank/DDBJ whole genome shotgun (WGS) entry which is preliminary data.</text>
</comment>
<proteinExistence type="predicted"/>
<dbReference type="EMBL" id="JARVKF010000001">
    <property type="protein sequence ID" value="KAK9426626.1"/>
    <property type="molecule type" value="Genomic_DNA"/>
</dbReference>
<reference evidence="3 4" key="1">
    <citation type="journal article" date="2024" name="J. Plant Pathol.">
        <title>Sequence and assembly of the genome of Seiridium unicorne, isolate CBS 538.82, causal agent of cypress canker disease.</title>
        <authorList>
            <person name="Scali E."/>
            <person name="Rocca G.D."/>
            <person name="Danti R."/>
            <person name="Garbelotto M."/>
            <person name="Barberini S."/>
            <person name="Baroncelli R."/>
            <person name="Emiliani G."/>
        </authorList>
    </citation>
    <scope>NUCLEOTIDE SEQUENCE [LARGE SCALE GENOMIC DNA]</scope>
    <source>
        <strain evidence="3 4">BM-138-508</strain>
    </source>
</reference>
<dbReference type="Proteomes" id="UP001408356">
    <property type="component" value="Unassembled WGS sequence"/>
</dbReference>
<name>A0ABR2VJF1_9PEZI</name>
<evidence type="ECO:0000313" key="3">
    <source>
        <dbReference type="EMBL" id="KAK9426626.1"/>
    </source>
</evidence>
<evidence type="ECO:0000256" key="2">
    <source>
        <dbReference type="SAM" id="Phobius"/>
    </source>
</evidence>
<protein>
    <submittedName>
        <fullName evidence="3">MFS general substrate transporter</fullName>
    </submittedName>
</protein>
<keyword evidence="4" id="KW-1185">Reference proteome</keyword>
<evidence type="ECO:0000313" key="4">
    <source>
        <dbReference type="Proteomes" id="UP001408356"/>
    </source>
</evidence>
<keyword evidence="2" id="KW-1133">Transmembrane helix</keyword>
<evidence type="ECO:0000256" key="1">
    <source>
        <dbReference type="SAM" id="MobiDB-lite"/>
    </source>
</evidence>
<gene>
    <name evidence="3" type="ORF">SUNI508_00153</name>
</gene>
<accession>A0ABR2VJF1</accession>
<feature type="region of interest" description="Disordered" evidence="1">
    <location>
        <begin position="22"/>
        <end position="41"/>
    </location>
</feature>
<keyword evidence="2" id="KW-0472">Membrane</keyword>
<organism evidence="3 4">
    <name type="scientific">Seiridium unicorne</name>
    <dbReference type="NCBI Taxonomy" id="138068"/>
    <lineage>
        <taxon>Eukaryota</taxon>
        <taxon>Fungi</taxon>
        <taxon>Dikarya</taxon>
        <taxon>Ascomycota</taxon>
        <taxon>Pezizomycotina</taxon>
        <taxon>Sordariomycetes</taxon>
        <taxon>Xylariomycetidae</taxon>
        <taxon>Amphisphaeriales</taxon>
        <taxon>Sporocadaceae</taxon>
        <taxon>Seiridium</taxon>
    </lineage>
</organism>